<feature type="region of interest" description="Disordered" evidence="1">
    <location>
        <begin position="90"/>
        <end position="112"/>
    </location>
</feature>
<name>A0ABU6QPN0_9FABA</name>
<dbReference type="EMBL" id="JASCZI010000802">
    <property type="protein sequence ID" value="MED6113430.1"/>
    <property type="molecule type" value="Genomic_DNA"/>
</dbReference>
<organism evidence="2 3">
    <name type="scientific">Stylosanthes scabra</name>
    <dbReference type="NCBI Taxonomy" id="79078"/>
    <lineage>
        <taxon>Eukaryota</taxon>
        <taxon>Viridiplantae</taxon>
        <taxon>Streptophyta</taxon>
        <taxon>Embryophyta</taxon>
        <taxon>Tracheophyta</taxon>
        <taxon>Spermatophyta</taxon>
        <taxon>Magnoliopsida</taxon>
        <taxon>eudicotyledons</taxon>
        <taxon>Gunneridae</taxon>
        <taxon>Pentapetalae</taxon>
        <taxon>rosids</taxon>
        <taxon>fabids</taxon>
        <taxon>Fabales</taxon>
        <taxon>Fabaceae</taxon>
        <taxon>Papilionoideae</taxon>
        <taxon>50 kb inversion clade</taxon>
        <taxon>dalbergioids sensu lato</taxon>
        <taxon>Dalbergieae</taxon>
        <taxon>Pterocarpus clade</taxon>
        <taxon>Stylosanthes</taxon>
    </lineage>
</organism>
<evidence type="ECO:0000256" key="1">
    <source>
        <dbReference type="SAM" id="MobiDB-lite"/>
    </source>
</evidence>
<comment type="caution">
    <text evidence="2">The sequence shown here is derived from an EMBL/GenBank/DDBJ whole genome shotgun (WGS) entry which is preliminary data.</text>
</comment>
<reference evidence="2 3" key="1">
    <citation type="journal article" date="2023" name="Plants (Basel)">
        <title>Bridging the Gap: Combining Genomics and Transcriptomics Approaches to Understand Stylosanthes scabra, an Orphan Legume from the Brazilian Caatinga.</title>
        <authorList>
            <person name="Ferreira-Neto J.R.C."/>
            <person name="da Silva M.D."/>
            <person name="Binneck E."/>
            <person name="de Melo N.F."/>
            <person name="da Silva R.H."/>
            <person name="de Melo A.L.T.M."/>
            <person name="Pandolfi V."/>
            <person name="Bustamante F.O."/>
            <person name="Brasileiro-Vidal A.C."/>
            <person name="Benko-Iseppon A.M."/>
        </authorList>
    </citation>
    <scope>NUCLEOTIDE SEQUENCE [LARGE SCALE GENOMIC DNA]</scope>
    <source>
        <tissue evidence="2">Leaves</tissue>
    </source>
</reference>
<keyword evidence="3" id="KW-1185">Reference proteome</keyword>
<dbReference type="Proteomes" id="UP001341840">
    <property type="component" value="Unassembled WGS sequence"/>
</dbReference>
<evidence type="ECO:0000313" key="3">
    <source>
        <dbReference type="Proteomes" id="UP001341840"/>
    </source>
</evidence>
<accession>A0ABU6QPN0</accession>
<proteinExistence type="predicted"/>
<sequence length="112" mass="12562">MRLHVLTSRPHEPQVPHIGASVQGVRSHDPTARSQNPILDALCRHRVAARLCTCHRTYRALARYPVRAHGGTSYSRPNLHVQACARVIAHGPKLSRMDPQTRRATARSPMQH</sequence>
<gene>
    <name evidence="2" type="ORF">PIB30_070709</name>
</gene>
<evidence type="ECO:0000313" key="2">
    <source>
        <dbReference type="EMBL" id="MED6113430.1"/>
    </source>
</evidence>
<protein>
    <submittedName>
        <fullName evidence="2">Uncharacterized protein</fullName>
    </submittedName>
</protein>